<feature type="binding site" evidence="12 14">
    <location>
        <begin position="257"/>
        <end position="259"/>
    </location>
    <ligand>
        <name>ATP</name>
        <dbReference type="ChEBI" id="CHEBI:30616"/>
    </ligand>
</feature>
<evidence type="ECO:0000256" key="8">
    <source>
        <dbReference type="ARBA" id="ARBA00022917"/>
    </source>
</evidence>
<feature type="coiled-coil region" evidence="15">
    <location>
        <begin position="37"/>
        <end position="102"/>
    </location>
</feature>
<keyword evidence="15" id="KW-0175">Coiled coil</keyword>
<dbReference type="InterPro" id="IPR002317">
    <property type="entry name" value="Ser-tRNA-ligase_type_1"/>
</dbReference>
<dbReference type="InterPro" id="IPR010978">
    <property type="entry name" value="tRNA-bd_arm"/>
</dbReference>
<dbReference type="GO" id="GO:0005524">
    <property type="term" value="F:ATP binding"/>
    <property type="evidence" value="ECO:0007669"/>
    <property type="project" value="UniProtKB-UniRule"/>
</dbReference>
<dbReference type="PRINTS" id="PR00981">
    <property type="entry name" value="TRNASYNTHSER"/>
</dbReference>
<evidence type="ECO:0000256" key="11">
    <source>
        <dbReference type="ARBA" id="ARBA00048823"/>
    </source>
</evidence>
<keyword evidence="4 12" id="KW-0963">Cytoplasm</keyword>
<name>A0A235BT18_UNCW3</name>
<evidence type="ECO:0000256" key="13">
    <source>
        <dbReference type="PIRSR" id="PIRSR001529-1"/>
    </source>
</evidence>
<feature type="binding site" evidence="12">
    <location>
        <begin position="226"/>
        <end position="228"/>
    </location>
    <ligand>
        <name>L-serine</name>
        <dbReference type="ChEBI" id="CHEBI:33384"/>
    </ligand>
</feature>
<keyword evidence="7 12" id="KW-0067">ATP-binding</keyword>
<dbReference type="InterPro" id="IPR006195">
    <property type="entry name" value="aa-tRNA-synth_II"/>
</dbReference>
<organism evidence="17 18">
    <name type="scientific">candidate division WOR-3 bacterium JGI_Cruoil_03_44_89</name>
    <dbReference type="NCBI Taxonomy" id="1973748"/>
    <lineage>
        <taxon>Bacteria</taxon>
        <taxon>Bacteria division WOR-3</taxon>
    </lineage>
</organism>
<sequence>MLDIAFIRDNIELVKEAIRNKGEDVDMSSFSSLDGERRTLIKERDEKRRERKAISRRIGELKREGKNTDAEEKKAKRLAKEVKKIDERLSELEKNLNEVLVRIPNIPHPSVPVEGDKIIVRERGEKRDFDFEPLSYLDLADALSILDLKRGVKVASTSFPAYRGDGARLVRSLINFMLDTHTSRGYTEVFTPFLANRESMFGTGQLPKLEYDMYRIEKDDLFLNPTAEVPITNLHKDETIPKEKLPIKYVGYAASFRREAGSYGKDTKGLVRVHQFNKVELVKFTLPEDSYDELETLLEDAEMILRLLCIPYRVRLLPINDMSFASAKTYDIEVWAPVLKRWLEVSSVSNFEDFQARRAKIRFKGGGKSGYVHTLNASGVALPRLFIALLENYEQRNGSVRIPEKLVPYMGKKLIG</sequence>
<dbReference type="InterPro" id="IPR045864">
    <property type="entry name" value="aa-tRNA-synth_II/BPL/LPL"/>
</dbReference>
<feature type="domain" description="Aminoacyl-transfer RNA synthetases class-II family profile" evidence="16">
    <location>
        <begin position="162"/>
        <end position="403"/>
    </location>
</feature>
<dbReference type="NCBIfam" id="TIGR00414">
    <property type="entry name" value="serS"/>
    <property type="match status" value="1"/>
</dbReference>
<evidence type="ECO:0000256" key="14">
    <source>
        <dbReference type="PIRSR" id="PIRSR001529-2"/>
    </source>
</evidence>
<gene>
    <name evidence="12" type="primary">serS</name>
    <name evidence="17" type="ORF">CH333_06050</name>
</gene>
<dbReference type="AlphaFoldDB" id="A0A235BT18"/>
<feature type="binding site" evidence="13">
    <location>
        <position position="257"/>
    </location>
    <ligand>
        <name>L-serine</name>
        <dbReference type="ChEBI" id="CHEBI:33384"/>
    </ligand>
</feature>
<evidence type="ECO:0000256" key="6">
    <source>
        <dbReference type="ARBA" id="ARBA00022741"/>
    </source>
</evidence>
<keyword evidence="8 12" id="KW-0648">Protein biosynthesis</keyword>
<evidence type="ECO:0000313" key="18">
    <source>
        <dbReference type="Proteomes" id="UP000215215"/>
    </source>
</evidence>
<dbReference type="PANTHER" id="PTHR43697:SF1">
    <property type="entry name" value="SERINE--TRNA LIGASE"/>
    <property type="match status" value="1"/>
</dbReference>
<keyword evidence="5 12" id="KW-0436">Ligase</keyword>
<dbReference type="GO" id="GO:0016260">
    <property type="term" value="P:selenocysteine biosynthetic process"/>
    <property type="evidence" value="ECO:0007669"/>
    <property type="project" value="UniProtKB-UniRule"/>
</dbReference>
<dbReference type="Gene3D" id="1.10.287.40">
    <property type="entry name" value="Serine-tRNA synthetase, tRNA binding domain"/>
    <property type="match status" value="1"/>
</dbReference>
<keyword evidence="6 12" id="KW-0547">Nucleotide-binding</keyword>
<comment type="pathway">
    <text evidence="2 12">Aminoacyl-tRNA biosynthesis; selenocysteinyl-tRNA(Sec) biosynthesis; L-seryl-tRNA(Sec) from L-serine and tRNA(Sec): step 1/1.</text>
</comment>
<comment type="subcellular location">
    <subcellularLocation>
        <location evidence="1 12">Cytoplasm</location>
    </subcellularLocation>
</comment>
<protein>
    <recommendedName>
        <fullName evidence="12">Serine--tRNA ligase</fullName>
        <ecNumber evidence="12">6.1.1.11</ecNumber>
    </recommendedName>
    <alternativeName>
        <fullName evidence="12">Seryl-tRNA synthetase</fullName>
        <shortName evidence="12">SerRS</shortName>
    </alternativeName>
    <alternativeName>
        <fullName evidence="12">Seryl-tRNA(Ser/Sec) synthetase</fullName>
    </alternativeName>
</protein>
<feature type="binding site" evidence="12">
    <location>
        <position position="378"/>
    </location>
    <ligand>
        <name>L-serine</name>
        <dbReference type="ChEBI" id="CHEBI:33384"/>
    </ligand>
</feature>
<dbReference type="InterPro" id="IPR015866">
    <property type="entry name" value="Ser-tRNA-synth_1_N"/>
</dbReference>
<comment type="function">
    <text evidence="12">Catalyzes the attachment of serine to tRNA(Ser). Is also able to aminoacylate tRNA(Sec) with serine, to form the misacylated tRNA L-seryl-tRNA(Sec), which will be further converted into selenocysteinyl-tRNA(Sec).</text>
</comment>
<comment type="catalytic activity">
    <reaction evidence="11 12">
        <text>tRNA(Ser) + L-serine + ATP = L-seryl-tRNA(Ser) + AMP + diphosphate + H(+)</text>
        <dbReference type="Rhea" id="RHEA:12292"/>
        <dbReference type="Rhea" id="RHEA-COMP:9669"/>
        <dbReference type="Rhea" id="RHEA-COMP:9703"/>
        <dbReference type="ChEBI" id="CHEBI:15378"/>
        <dbReference type="ChEBI" id="CHEBI:30616"/>
        <dbReference type="ChEBI" id="CHEBI:33019"/>
        <dbReference type="ChEBI" id="CHEBI:33384"/>
        <dbReference type="ChEBI" id="CHEBI:78442"/>
        <dbReference type="ChEBI" id="CHEBI:78533"/>
        <dbReference type="ChEBI" id="CHEBI:456215"/>
        <dbReference type="EC" id="6.1.1.11"/>
    </reaction>
</comment>
<dbReference type="UniPathway" id="UPA00906">
    <property type="reaction ID" value="UER00895"/>
</dbReference>
<dbReference type="Pfam" id="PF00587">
    <property type="entry name" value="tRNA-synt_2b"/>
    <property type="match status" value="1"/>
</dbReference>
<evidence type="ECO:0000256" key="7">
    <source>
        <dbReference type="ARBA" id="ARBA00022840"/>
    </source>
</evidence>
<evidence type="ECO:0000259" key="16">
    <source>
        <dbReference type="PROSITE" id="PS50862"/>
    </source>
</evidence>
<evidence type="ECO:0000256" key="3">
    <source>
        <dbReference type="ARBA" id="ARBA00010728"/>
    </source>
</evidence>
<evidence type="ECO:0000256" key="12">
    <source>
        <dbReference type="HAMAP-Rule" id="MF_00176"/>
    </source>
</evidence>
<feature type="binding site" evidence="13">
    <location>
        <position position="376"/>
    </location>
    <ligand>
        <name>L-serine</name>
        <dbReference type="ChEBI" id="CHEBI:33384"/>
    </ligand>
</feature>
<feature type="binding site" evidence="14">
    <location>
        <begin position="273"/>
        <end position="276"/>
    </location>
    <ligand>
        <name>ATP</name>
        <dbReference type="ChEBI" id="CHEBI:30616"/>
    </ligand>
</feature>
<dbReference type="InterPro" id="IPR002314">
    <property type="entry name" value="aa-tRNA-synt_IIb"/>
</dbReference>
<comment type="similarity">
    <text evidence="3 12">Belongs to the class-II aminoacyl-tRNA synthetase family. Type-1 seryl-tRNA synthetase subfamily.</text>
</comment>
<evidence type="ECO:0000313" key="17">
    <source>
        <dbReference type="EMBL" id="OYD15322.1"/>
    </source>
</evidence>
<evidence type="ECO:0000256" key="4">
    <source>
        <dbReference type="ARBA" id="ARBA00022490"/>
    </source>
</evidence>
<feature type="binding site" evidence="12 14">
    <location>
        <begin position="344"/>
        <end position="347"/>
    </location>
    <ligand>
        <name>ATP</name>
        <dbReference type="ChEBI" id="CHEBI:30616"/>
    </ligand>
</feature>
<comment type="subunit">
    <text evidence="12">Homodimer. The tRNA molecule binds across the dimer.</text>
</comment>
<evidence type="ECO:0000256" key="15">
    <source>
        <dbReference type="SAM" id="Coils"/>
    </source>
</evidence>
<evidence type="ECO:0000256" key="1">
    <source>
        <dbReference type="ARBA" id="ARBA00004496"/>
    </source>
</evidence>
<comment type="domain">
    <text evidence="12">Consists of two distinct domains, a catalytic core and a N-terminal extension that is involved in tRNA binding.</text>
</comment>
<dbReference type="Gene3D" id="3.30.930.10">
    <property type="entry name" value="Bira Bifunctional Protein, Domain 2"/>
    <property type="match status" value="1"/>
</dbReference>
<dbReference type="Pfam" id="PF02403">
    <property type="entry name" value="Seryl_tRNA_N"/>
    <property type="match status" value="1"/>
</dbReference>
<keyword evidence="9 12" id="KW-0030">Aminoacyl-tRNA synthetase</keyword>
<evidence type="ECO:0000256" key="10">
    <source>
        <dbReference type="ARBA" id="ARBA00047929"/>
    </source>
</evidence>
<dbReference type="InterPro" id="IPR033729">
    <property type="entry name" value="SerRS_core"/>
</dbReference>
<comment type="catalytic activity">
    <reaction evidence="10 12">
        <text>tRNA(Sec) + L-serine + ATP = L-seryl-tRNA(Sec) + AMP + diphosphate + H(+)</text>
        <dbReference type="Rhea" id="RHEA:42580"/>
        <dbReference type="Rhea" id="RHEA-COMP:9742"/>
        <dbReference type="Rhea" id="RHEA-COMP:10128"/>
        <dbReference type="ChEBI" id="CHEBI:15378"/>
        <dbReference type="ChEBI" id="CHEBI:30616"/>
        <dbReference type="ChEBI" id="CHEBI:33019"/>
        <dbReference type="ChEBI" id="CHEBI:33384"/>
        <dbReference type="ChEBI" id="CHEBI:78442"/>
        <dbReference type="ChEBI" id="CHEBI:78533"/>
        <dbReference type="ChEBI" id="CHEBI:456215"/>
        <dbReference type="EC" id="6.1.1.11"/>
    </reaction>
</comment>
<dbReference type="EC" id="6.1.1.11" evidence="12"/>
<dbReference type="GO" id="GO:0005737">
    <property type="term" value="C:cytoplasm"/>
    <property type="evidence" value="ECO:0007669"/>
    <property type="project" value="UniProtKB-SubCell"/>
</dbReference>
<accession>A0A235BT18</accession>
<dbReference type="SUPFAM" id="SSF55681">
    <property type="entry name" value="Class II aaRS and biotin synthetases"/>
    <property type="match status" value="1"/>
</dbReference>
<evidence type="ECO:0000256" key="5">
    <source>
        <dbReference type="ARBA" id="ARBA00022598"/>
    </source>
</evidence>
<evidence type="ECO:0000256" key="9">
    <source>
        <dbReference type="ARBA" id="ARBA00023146"/>
    </source>
</evidence>
<dbReference type="PIRSF" id="PIRSF001529">
    <property type="entry name" value="Ser-tRNA-synth_IIa"/>
    <property type="match status" value="1"/>
</dbReference>
<dbReference type="InterPro" id="IPR042103">
    <property type="entry name" value="SerRS_1_N_sf"/>
</dbReference>
<evidence type="ECO:0000256" key="2">
    <source>
        <dbReference type="ARBA" id="ARBA00005045"/>
    </source>
</evidence>
<feature type="binding site" evidence="12">
    <location>
        <position position="273"/>
    </location>
    <ligand>
        <name>ATP</name>
        <dbReference type="ChEBI" id="CHEBI:30616"/>
    </ligand>
</feature>
<dbReference type="GO" id="GO:0006434">
    <property type="term" value="P:seryl-tRNA aminoacylation"/>
    <property type="evidence" value="ECO:0007669"/>
    <property type="project" value="UniProtKB-UniRule"/>
</dbReference>
<proteinExistence type="inferred from homology"/>
<reference evidence="17 18" key="1">
    <citation type="submission" date="2017-07" db="EMBL/GenBank/DDBJ databases">
        <title>Recovery of genomes from metagenomes via a dereplication, aggregation, and scoring strategy.</title>
        <authorList>
            <person name="Sieber C.M."/>
            <person name="Probst A.J."/>
            <person name="Sharrar A."/>
            <person name="Thomas B.C."/>
            <person name="Hess M."/>
            <person name="Tringe S.G."/>
            <person name="Banfield J.F."/>
        </authorList>
    </citation>
    <scope>NUCLEOTIDE SEQUENCE [LARGE SCALE GENOMIC DNA]</scope>
    <source>
        <strain evidence="17">JGI_Cruoil_03_44_89</strain>
    </source>
</reference>
<dbReference type="CDD" id="cd00770">
    <property type="entry name" value="SerRS_core"/>
    <property type="match status" value="1"/>
</dbReference>
<dbReference type="GO" id="GO:0004828">
    <property type="term" value="F:serine-tRNA ligase activity"/>
    <property type="evidence" value="ECO:0007669"/>
    <property type="project" value="UniProtKB-UniRule"/>
</dbReference>
<feature type="binding site" evidence="12 13">
    <location>
        <position position="280"/>
    </location>
    <ligand>
        <name>L-serine</name>
        <dbReference type="ChEBI" id="CHEBI:33384"/>
    </ligand>
</feature>
<dbReference type="PANTHER" id="PTHR43697">
    <property type="entry name" value="SERYL-TRNA SYNTHETASE"/>
    <property type="match status" value="1"/>
</dbReference>
<dbReference type="HAMAP" id="MF_00176">
    <property type="entry name" value="Ser_tRNA_synth_type1"/>
    <property type="match status" value="1"/>
</dbReference>
<dbReference type="SUPFAM" id="SSF46589">
    <property type="entry name" value="tRNA-binding arm"/>
    <property type="match status" value="1"/>
</dbReference>
<dbReference type="PROSITE" id="PS50862">
    <property type="entry name" value="AA_TRNA_LIGASE_II"/>
    <property type="match status" value="1"/>
</dbReference>
<dbReference type="EMBL" id="NOZQ01000130">
    <property type="protein sequence ID" value="OYD15322.1"/>
    <property type="molecule type" value="Genomic_DNA"/>
</dbReference>
<dbReference type="Proteomes" id="UP000215215">
    <property type="component" value="Unassembled WGS sequence"/>
</dbReference>
<feature type="binding site" evidence="13">
    <location>
        <position position="226"/>
    </location>
    <ligand>
        <name>L-serine</name>
        <dbReference type="ChEBI" id="CHEBI:33384"/>
    </ligand>
</feature>
<comment type="caution">
    <text evidence="17">The sequence shown here is derived from an EMBL/GenBank/DDBJ whole genome shotgun (WGS) entry which is preliminary data.</text>
</comment>